<dbReference type="AlphaFoldDB" id="A0A4Z2E2L3"/>
<organism evidence="2 3">
    <name type="scientific">Liparis tanakae</name>
    <name type="common">Tanaka's snailfish</name>
    <dbReference type="NCBI Taxonomy" id="230148"/>
    <lineage>
        <taxon>Eukaryota</taxon>
        <taxon>Metazoa</taxon>
        <taxon>Chordata</taxon>
        <taxon>Craniata</taxon>
        <taxon>Vertebrata</taxon>
        <taxon>Euteleostomi</taxon>
        <taxon>Actinopterygii</taxon>
        <taxon>Neopterygii</taxon>
        <taxon>Teleostei</taxon>
        <taxon>Neoteleostei</taxon>
        <taxon>Acanthomorphata</taxon>
        <taxon>Eupercaria</taxon>
        <taxon>Perciformes</taxon>
        <taxon>Cottioidei</taxon>
        <taxon>Cottales</taxon>
        <taxon>Liparidae</taxon>
        <taxon>Liparis</taxon>
    </lineage>
</organism>
<dbReference type="Proteomes" id="UP000314294">
    <property type="component" value="Unassembled WGS sequence"/>
</dbReference>
<name>A0A4Z2E2L3_9TELE</name>
<reference evidence="2 3" key="1">
    <citation type="submission" date="2019-03" db="EMBL/GenBank/DDBJ databases">
        <title>First draft genome of Liparis tanakae, snailfish: a comprehensive survey of snailfish specific genes.</title>
        <authorList>
            <person name="Kim W."/>
            <person name="Song I."/>
            <person name="Jeong J.-H."/>
            <person name="Kim D."/>
            <person name="Kim S."/>
            <person name="Ryu S."/>
            <person name="Song J.Y."/>
            <person name="Lee S.K."/>
        </authorList>
    </citation>
    <scope>NUCLEOTIDE SEQUENCE [LARGE SCALE GENOMIC DNA]</scope>
    <source>
        <tissue evidence="2">Muscle</tissue>
    </source>
</reference>
<accession>A0A4Z2E2L3</accession>
<evidence type="ECO:0000313" key="2">
    <source>
        <dbReference type="EMBL" id="TNN22973.1"/>
    </source>
</evidence>
<feature type="region of interest" description="Disordered" evidence="1">
    <location>
        <begin position="1"/>
        <end position="20"/>
    </location>
</feature>
<dbReference type="EMBL" id="SRLO01020285">
    <property type="protein sequence ID" value="TNN22973.1"/>
    <property type="molecule type" value="Genomic_DNA"/>
</dbReference>
<feature type="compositionally biased region" description="Polar residues" evidence="1">
    <location>
        <begin position="65"/>
        <end position="75"/>
    </location>
</feature>
<sequence>MRRQAGRGGEEARRRGGEEGLRVHVGVRLARKHATLSKPPYLEVTPALNIGCSPTPPPPGVRSSGIITVPTSAAD</sequence>
<protein>
    <submittedName>
        <fullName evidence="2">Uncharacterized protein</fullName>
    </submittedName>
</protein>
<evidence type="ECO:0000313" key="3">
    <source>
        <dbReference type="Proteomes" id="UP000314294"/>
    </source>
</evidence>
<evidence type="ECO:0000256" key="1">
    <source>
        <dbReference type="SAM" id="MobiDB-lite"/>
    </source>
</evidence>
<feature type="region of interest" description="Disordered" evidence="1">
    <location>
        <begin position="53"/>
        <end position="75"/>
    </location>
</feature>
<comment type="caution">
    <text evidence="2">The sequence shown here is derived from an EMBL/GenBank/DDBJ whole genome shotgun (WGS) entry which is preliminary data.</text>
</comment>
<keyword evidence="3" id="KW-1185">Reference proteome</keyword>
<gene>
    <name evidence="2" type="ORF">EYF80_066911</name>
</gene>
<feature type="compositionally biased region" description="Basic and acidic residues" evidence="1">
    <location>
        <begin position="8"/>
        <end position="20"/>
    </location>
</feature>
<proteinExistence type="predicted"/>